<dbReference type="Gene3D" id="3.40.50.2000">
    <property type="entry name" value="Glycogen Phosphorylase B"/>
    <property type="match status" value="1"/>
</dbReference>
<dbReference type="EMBL" id="CAFBMM010000029">
    <property type="protein sequence ID" value="CAB4905783.1"/>
    <property type="molecule type" value="Genomic_DNA"/>
</dbReference>
<feature type="domain" description="Glycosyltransferase subfamily 4-like N-terminal" evidence="1">
    <location>
        <begin position="25"/>
        <end position="155"/>
    </location>
</feature>
<protein>
    <submittedName>
        <fullName evidence="2">Unannotated protein</fullName>
    </submittedName>
</protein>
<evidence type="ECO:0000313" key="4">
    <source>
        <dbReference type="EMBL" id="CAB4982569.1"/>
    </source>
</evidence>
<dbReference type="AlphaFoldDB" id="A0A6J6QSP7"/>
<dbReference type="EMBL" id="CAEZYK010000005">
    <property type="protein sequence ID" value="CAB4713899.1"/>
    <property type="molecule type" value="Genomic_DNA"/>
</dbReference>
<reference evidence="2" key="1">
    <citation type="submission" date="2020-05" db="EMBL/GenBank/DDBJ databases">
        <authorList>
            <person name="Chiriac C."/>
            <person name="Salcher M."/>
            <person name="Ghai R."/>
            <person name="Kavagutti S V."/>
        </authorList>
    </citation>
    <scope>NUCLEOTIDE SEQUENCE</scope>
</reference>
<dbReference type="Pfam" id="PF13439">
    <property type="entry name" value="Glyco_transf_4"/>
    <property type="match status" value="1"/>
</dbReference>
<dbReference type="EMBL" id="CAFBPQ010000044">
    <property type="protein sequence ID" value="CAB5029445.1"/>
    <property type="molecule type" value="Genomic_DNA"/>
</dbReference>
<proteinExistence type="predicted"/>
<name>A0A6J6QSP7_9ZZZZ</name>
<evidence type="ECO:0000313" key="2">
    <source>
        <dbReference type="EMBL" id="CAB4713899.1"/>
    </source>
</evidence>
<sequence length="418" mass="46854">MELRKPQSLGTRILITNNTLALQAGTERFVCDLAQTLLRRGFQPTVYSTILGEPAAELMRRSIPVTDDLNTLREPPHLIHGQHHLETMTAITHFPDIPAIYVCHGWLPWEEHPPISPNIRHYVAVDDLCRERLFATTPAPADQISVIYNAVDITRFIRRSALPSQPKSALIFSNQARIDNFGGTIAKACQKAGIEKIDFMGQSSGAVSHQPENILGDYDLVFAKGRSALEAMAIGCAVVVADIDGISSIVGMDNLPRLRRLNFGLRAMQEEPITVDSVLRVLKTYDANNSMKVTDWIRANATLESSVTEWEKVYSQVMTNVDYEVPPRESLLAVSEYLKFISPIVKGKLDAEIRAAQLEGDLINSRQQLAASEALLHESEKTWQSVRRTRGWKVLNMIWSLKQRLSFKRSRRSTNGTL</sequence>
<dbReference type="EMBL" id="CAFBOF010000030">
    <property type="protein sequence ID" value="CAB4982569.1"/>
    <property type="molecule type" value="Genomic_DNA"/>
</dbReference>
<dbReference type="SUPFAM" id="SSF53756">
    <property type="entry name" value="UDP-Glycosyltransferase/glycogen phosphorylase"/>
    <property type="match status" value="1"/>
</dbReference>
<evidence type="ECO:0000313" key="5">
    <source>
        <dbReference type="EMBL" id="CAB5029445.1"/>
    </source>
</evidence>
<dbReference type="InterPro" id="IPR028098">
    <property type="entry name" value="Glyco_trans_4-like_N"/>
</dbReference>
<gene>
    <name evidence="2" type="ORF">UFOPK2683_00159</name>
    <name evidence="3" type="ORF">UFOPK3605_00751</name>
    <name evidence="4" type="ORF">UFOPK3897_01201</name>
    <name evidence="5" type="ORF">UFOPK4121_01218</name>
</gene>
<accession>A0A6J6QSP7</accession>
<evidence type="ECO:0000259" key="1">
    <source>
        <dbReference type="Pfam" id="PF13439"/>
    </source>
</evidence>
<evidence type="ECO:0000313" key="3">
    <source>
        <dbReference type="EMBL" id="CAB4905783.1"/>
    </source>
</evidence>
<organism evidence="2">
    <name type="scientific">freshwater metagenome</name>
    <dbReference type="NCBI Taxonomy" id="449393"/>
    <lineage>
        <taxon>unclassified sequences</taxon>
        <taxon>metagenomes</taxon>
        <taxon>ecological metagenomes</taxon>
    </lineage>
</organism>